<evidence type="ECO:0000313" key="2">
    <source>
        <dbReference type="EMBL" id="KIM79678.1"/>
    </source>
</evidence>
<feature type="region of interest" description="Disordered" evidence="1">
    <location>
        <begin position="278"/>
        <end position="329"/>
    </location>
</feature>
<accession>A0A0C3B0B6</accession>
<feature type="region of interest" description="Disordered" evidence="1">
    <location>
        <begin position="137"/>
        <end position="224"/>
    </location>
</feature>
<sequence length="464" mass="49990">MFQEVCLSCSKLLDGDGQTYCSDECSQLDAVSPSISSSSSVFSSPSINYAVGGEVPALVPSALGSALGSYRARDRYSLSSSSASSVSWSALTDEEEDINVGVEDESSMFNGNPDAYIYEGSSKSSSLVHVAKSAGSSGLSYARRPSTTNHRSTIPSLHRRTSSSSSSGLAPGVPQSATSGEDDSFSAVSSEFLAEHDFDLSDKDREQEGGTVSQKPKRTRNRASLPAYFSLLQVSSPHRSSPISTSVGSRASPPTPKLAFATGTMTCASKVKSFISVSGSSPAMQATPRGRLREAGTSRSRSWQSRSRSRSRPAQLQPESRNLRDRMDSRSSVEKVFDWSCPPAVRGRTAVRRNSSPLPKMLLSTLDFDGNTSARSGSENHTRTRTRGRIAVDELEGIGFSTEAPGFGVGRSGLLNREREVHPSFFPAQLLTEKKENQLELLPIYYWTKLDRSSESSEELPNPN</sequence>
<proteinExistence type="predicted"/>
<dbReference type="HOGENOM" id="CLU_048459_0_0_1"/>
<dbReference type="OrthoDB" id="2984747at2759"/>
<keyword evidence="3" id="KW-1185">Reference proteome</keyword>
<organism evidence="2 3">
    <name type="scientific">Piloderma croceum (strain F 1598)</name>
    <dbReference type="NCBI Taxonomy" id="765440"/>
    <lineage>
        <taxon>Eukaryota</taxon>
        <taxon>Fungi</taxon>
        <taxon>Dikarya</taxon>
        <taxon>Basidiomycota</taxon>
        <taxon>Agaricomycotina</taxon>
        <taxon>Agaricomycetes</taxon>
        <taxon>Agaricomycetidae</taxon>
        <taxon>Atheliales</taxon>
        <taxon>Atheliaceae</taxon>
        <taxon>Piloderma</taxon>
    </lineage>
</organism>
<feature type="compositionally biased region" description="Basic and acidic residues" evidence="1">
    <location>
        <begin position="193"/>
        <end position="208"/>
    </location>
</feature>
<reference evidence="2 3" key="1">
    <citation type="submission" date="2014-04" db="EMBL/GenBank/DDBJ databases">
        <authorList>
            <consortium name="DOE Joint Genome Institute"/>
            <person name="Kuo A."/>
            <person name="Tarkka M."/>
            <person name="Buscot F."/>
            <person name="Kohler A."/>
            <person name="Nagy L.G."/>
            <person name="Floudas D."/>
            <person name="Copeland A."/>
            <person name="Barry K.W."/>
            <person name="Cichocki N."/>
            <person name="Veneault-Fourrey C."/>
            <person name="LaButti K."/>
            <person name="Lindquist E.A."/>
            <person name="Lipzen A."/>
            <person name="Lundell T."/>
            <person name="Morin E."/>
            <person name="Murat C."/>
            <person name="Sun H."/>
            <person name="Tunlid A."/>
            <person name="Henrissat B."/>
            <person name="Grigoriev I.V."/>
            <person name="Hibbett D.S."/>
            <person name="Martin F."/>
            <person name="Nordberg H.P."/>
            <person name="Cantor M.N."/>
            <person name="Hua S.X."/>
        </authorList>
    </citation>
    <scope>NUCLEOTIDE SEQUENCE [LARGE SCALE GENOMIC DNA]</scope>
    <source>
        <strain evidence="2 3">F 1598</strain>
    </source>
</reference>
<dbReference type="EMBL" id="KN833008">
    <property type="protein sequence ID" value="KIM79678.1"/>
    <property type="molecule type" value="Genomic_DNA"/>
</dbReference>
<gene>
    <name evidence="2" type="ORF">PILCRDRAFT_90031</name>
</gene>
<dbReference type="InParanoid" id="A0A0C3B0B6"/>
<protein>
    <submittedName>
        <fullName evidence="2">Uncharacterized protein</fullName>
    </submittedName>
</protein>
<feature type="compositionally biased region" description="Polar residues" evidence="1">
    <location>
        <begin position="137"/>
        <end position="155"/>
    </location>
</feature>
<feature type="region of interest" description="Disordered" evidence="1">
    <location>
        <begin position="235"/>
        <end position="254"/>
    </location>
</feature>
<reference evidence="3" key="2">
    <citation type="submission" date="2015-01" db="EMBL/GenBank/DDBJ databases">
        <title>Evolutionary Origins and Diversification of the Mycorrhizal Mutualists.</title>
        <authorList>
            <consortium name="DOE Joint Genome Institute"/>
            <consortium name="Mycorrhizal Genomics Consortium"/>
            <person name="Kohler A."/>
            <person name="Kuo A."/>
            <person name="Nagy L.G."/>
            <person name="Floudas D."/>
            <person name="Copeland A."/>
            <person name="Barry K.W."/>
            <person name="Cichocki N."/>
            <person name="Veneault-Fourrey C."/>
            <person name="LaButti K."/>
            <person name="Lindquist E.A."/>
            <person name="Lipzen A."/>
            <person name="Lundell T."/>
            <person name="Morin E."/>
            <person name="Murat C."/>
            <person name="Riley R."/>
            <person name="Ohm R."/>
            <person name="Sun H."/>
            <person name="Tunlid A."/>
            <person name="Henrissat B."/>
            <person name="Grigoriev I.V."/>
            <person name="Hibbett D.S."/>
            <person name="Martin F."/>
        </authorList>
    </citation>
    <scope>NUCLEOTIDE SEQUENCE [LARGE SCALE GENOMIC DNA]</scope>
    <source>
        <strain evidence="3">F 1598</strain>
    </source>
</reference>
<dbReference type="Proteomes" id="UP000054166">
    <property type="component" value="Unassembled WGS sequence"/>
</dbReference>
<dbReference type="AlphaFoldDB" id="A0A0C3B0B6"/>
<evidence type="ECO:0000256" key="1">
    <source>
        <dbReference type="SAM" id="MobiDB-lite"/>
    </source>
</evidence>
<feature type="compositionally biased region" description="Low complexity" evidence="1">
    <location>
        <begin position="235"/>
        <end position="246"/>
    </location>
</feature>
<evidence type="ECO:0000313" key="3">
    <source>
        <dbReference type="Proteomes" id="UP000054166"/>
    </source>
</evidence>
<name>A0A0C3B0B6_PILCF</name>